<dbReference type="Proteomes" id="UP001620626">
    <property type="component" value="Unassembled WGS sequence"/>
</dbReference>
<evidence type="ECO:0000256" key="12">
    <source>
        <dbReference type="ARBA" id="ARBA00049360"/>
    </source>
</evidence>
<dbReference type="PROSITE" id="PS00690">
    <property type="entry name" value="DEAH_ATP_HELICASE"/>
    <property type="match status" value="1"/>
</dbReference>
<comment type="similarity">
    <text evidence="2">Belongs to the HEATR5 family.</text>
</comment>
<evidence type="ECO:0000259" key="14">
    <source>
        <dbReference type="PROSITE" id="PS51192"/>
    </source>
</evidence>
<comment type="catalytic activity">
    <reaction evidence="10">
        <text>Couples ATP hydrolysis with the unwinding of duplex DNA by translocating in the 3'-5' direction.</text>
        <dbReference type="EC" id="5.6.2.4"/>
    </reaction>
</comment>
<dbReference type="Gene3D" id="1.10.10.10">
    <property type="entry name" value="Winged helix-like DNA-binding domain superfamily/Winged helix DNA-binding domain"/>
    <property type="match status" value="1"/>
</dbReference>
<accession>A0ABD2MDA3</accession>
<dbReference type="EMBL" id="JBICBT010000052">
    <property type="protein sequence ID" value="KAL3125052.1"/>
    <property type="molecule type" value="Genomic_DNA"/>
</dbReference>
<dbReference type="PROSITE" id="PS51192">
    <property type="entry name" value="HELICASE_ATP_BIND_1"/>
    <property type="match status" value="1"/>
</dbReference>
<dbReference type="GO" id="GO:0043138">
    <property type="term" value="F:3'-5' DNA helicase activity"/>
    <property type="evidence" value="ECO:0007669"/>
    <property type="project" value="UniProtKB-EC"/>
</dbReference>
<protein>
    <recommendedName>
        <fullName evidence="11">DNA 3'-5' helicase</fullName>
        <ecNumber evidence="11">5.6.2.4</ecNumber>
    </recommendedName>
</protein>
<dbReference type="CDD" id="cd18794">
    <property type="entry name" value="SF2_C_RecQ"/>
    <property type="match status" value="1"/>
</dbReference>
<dbReference type="InterPro" id="IPR011989">
    <property type="entry name" value="ARM-like"/>
</dbReference>
<dbReference type="Gene3D" id="3.40.50.300">
    <property type="entry name" value="P-loop containing nucleotide triphosphate hydrolases"/>
    <property type="match status" value="2"/>
</dbReference>
<comment type="similarity">
    <text evidence="1">Belongs to the helicase family. RecQ subfamily.</text>
</comment>
<feature type="region of interest" description="Disordered" evidence="13">
    <location>
        <begin position="2735"/>
        <end position="2755"/>
    </location>
</feature>
<dbReference type="SUPFAM" id="SSF48371">
    <property type="entry name" value="ARM repeat"/>
    <property type="match status" value="3"/>
</dbReference>
<keyword evidence="6" id="KW-0067">ATP-binding</keyword>
<keyword evidence="4" id="KW-0378">Hydrolase</keyword>
<keyword evidence="5" id="KW-0347">Helicase</keyword>
<gene>
    <name evidence="16" type="ORF">niasHT_000657</name>
</gene>
<organism evidence="16 17">
    <name type="scientific">Heterodera trifolii</name>
    <dbReference type="NCBI Taxonomy" id="157864"/>
    <lineage>
        <taxon>Eukaryota</taxon>
        <taxon>Metazoa</taxon>
        <taxon>Ecdysozoa</taxon>
        <taxon>Nematoda</taxon>
        <taxon>Chromadorea</taxon>
        <taxon>Rhabditida</taxon>
        <taxon>Tylenchina</taxon>
        <taxon>Tylenchomorpha</taxon>
        <taxon>Tylenchoidea</taxon>
        <taxon>Heteroderidae</taxon>
        <taxon>Heteroderinae</taxon>
        <taxon>Heterodera</taxon>
    </lineage>
</organism>
<evidence type="ECO:0000256" key="7">
    <source>
        <dbReference type="ARBA" id="ARBA00023125"/>
    </source>
</evidence>
<dbReference type="InterPro" id="IPR004589">
    <property type="entry name" value="DNA_helicase_ATP-dep_RecQ"/>
</dbReference>
<dbReference type="InterPro" id="IPR032284">
    <property type="entry name" value="RecQ_Zn-bd"/>
</dbReference>
<dbReference type="GO" id="GO:0003677">
    <property type="term" value="F:DNA binding"/>
    <property type="evidence" value="ECO:0007669"/>
    <property type="project" value="UniProtKB-KW"/>
</dbReference>
<dbReference type="Pfam" id="PF00271">
    <property type="entry name" value="Helicase_C"/>
    <property type="match status" value="1"/>
</dbReference>
<dbReference type="NCBIfam" id="TIGR00614">
    <property type="entry name" value="recQ_fam"/>
    <property type="match status" value="1"/>
</dbReference>
<dbReference type="Pfam" id="PF09382">
    <property type="entry name" value="RQC"/>
    <property type="match status" value="1"/>
</dbReference>
<evidence type="ECO:0000256" key="2">
    <source>
        <dbReference type="ARBA" id="ARBA00008304"/>
    </source>
</evidence>
<dbReference type="InterPro" id="IPR046837">
    <property type="entry name" value="Laa1/Sip1/HEATR5-like_HEAT"/>
</dbReference>
<dbReference type="PANTHER" id="PTHR21663:SF0">
    <property type="entry name" value="HEAT REPEAT-CONTAINING PROTEIN 5B"/>
    <property type="match status" value="1"/>
</dbReference>
<feature type="region of interest" description="Disordered" evidence="13">
    <location>
        <begin position="2492"/>
        <end position="2515"/>
    </location>
</feature>
<evidence type="ECO:0000256" key="3">
    <source>
        <dbReference type="ARBA" id="ARBA00022741"/>
    </source>
</evidence>
<dbReference type="InterPro" id="IPR002464">
    <property type="entry name" value="DNA/RNA_helicase_DEAH_CS"/>
</dbReference>
<feature type="domain" description="Helicase ATP-binding" evidence="14">
    <location>
        <begin position="192"/>
        <end position="371"/>
    </location>
</feature>
<dbReference type="Pfam" id="PF16124">
    <property type="entry name" value="RecQ_Zn_bind"/>
    <property type="match status" value="1"/>
</dbReference>
<feature type="domain" description="Helicase C-terminal" evidence="15">
    <location>
        <begin position="393"/>
        <end position="538"/>
    </location>
</feature>
<evidence type="ECO:0000313" key="17">
    <source>
        <dbReference type="Proteomes" id="UP001620626"/>
    </source>
</evidence>
<comment type="catalytic activity">
    <reaction evidence="12">
        <text>ATP + H2O = ADP + phosphate + H(+)</text>
        <dbReference type="Rhea" id="RHEA:13065"/>
        <dbReference type="ChEBI" id="CHEBI:15377"/>
        <dbReference type="ChEBI" id="CHEBI:15378"/>
        <dbReference type="ChEBI" id="CHEBI:30616"/>
        <dbReference type="ChEBI" id="CHEBI:43474"/>
        <dbReference type="ChEBI" id="CHEBI:456216"/>
    </reaction>
</comment>
<dbReference type="Pfam" id="PF00270">
    <property type="entry name" value="DEAD"/>
    <property type="match status" value="1"/>
</dbReference>
<proteinExistence type="inferred from homology"/>
<feature type="compositionally biased region" description="Polar residues" evidence="13">
    <location>
        <begin position="2961"/>
        <end position="2973"/>
    </location>
</feature>
<dbReference type="InterPro" id="IPR016024">
    <property type="entry name" value="ARM-type_fold"/>
</dbReference>
<evidence type="ECO:0000256" key="13">
    <source>
        <dbReference type="SAM" id="MobiDB-lite"/>
    </source>
</evidence>
<dbReference type="Pfam" id="PF20210">
    <property type="entry name" value="Laa1_Sip1_HTR5"/>
    <property type="match status" value="1"/>
</dbReference>
<dbReference type="InterPro" id="IPR040108">
    <property type="entry name" value="Laa1/Sip1/HEATR5"/>
</dbReference>
<evidence type="ECO:0000256" key="10">
    <source>
        <dbReference type="ARBA" id="ARBA00034617"/>
    </source>
</evidence>
<evidence type="ECO:0000256" key="6">
    <source>
        <dbReference type="ARBA" id="ARBA00022840"/>
    </source>
</evidence>
<evidence type="ECO:0000256" key="4">
    <source>
        <dbReference type="ARBA" id="ARBA00022801"/>
    </source>
</evidence>
<dbReference type="GO" id="GO:0005524">
    <property type="term" value="F:ATP binding"/>
    <property type="evidence" value="ECO:0007669"/>
    <property type="project" value="UniProtKB-KW"/>
</dbReference>
<keyword evidence="7" id="KW-0238">DNA-binding</keyword>
<dbReference type="InterPro" id="IPR027417">
    <property type="entry name" value="P-loop_NTPase"/>
</dbReference>
<comment type="caution">
    <text evidence="16">The sequence shown here is derived from an EMBL/GenBank/DDBJ whole genome shotgun (WGS) entry which is preliminary data.</text>
</comment>
<dbReference type="SMART" id="SM00487">
    <property type="entry name" value="DEXDc"/>
    <property type="match status" value="1"/>
</dbReference>
<dbReference type="SMART" id="SM00956">
    <property type="entry name" value="RQC"/>
    <property type="match status" value="1"/>
</dbReference>
<keyword evidence="3" id="KW-0547">Nucleotide-binding</keyword>
<evidence type="ECO:0000256" key="9">
    <source>
        <dbReference type="ARBA" id="ARBA00023242"/>
    </source>
</evidence>
<evidence type="ECO:0000259" key="15">
    <source>
        <dbReference type="PROSITE" id="PS51194"/>
    </source>
</evidence>
<evidence type="ECO:0000256" key="1">
    <source>
        <dbReference type="ARBA" id="ARBA00005446"/>
    </source>
</evidence>
<dbReference type="InterPro" id="IPR036390">
    <property type="entry name" value="WH_DNA-bd_sf"/>
</dbReference>
<dbReference type="Pfam" id="PF25468">
    <property type="entry name" value="HEAT_HEATR5A"/>
    <property type="match status" value="1"/>
</dbReference>
<dbReference type="InterPro" id="IPR036388">
    <property type="entry name" value="WH-like_DNA-bd_sf"/>
</dbReference>
<dbReference type="InterPro" id="IPR001650">
    <property type="entry name" value="Helicase_C-like"/>
</dbReference>
<dbReference type="SUPFAM" id="SSF46785">
    <property type="entry name" value="Winged helix' DNA-binding domain"/>
    <property type="match status" value="1"/>
</dbReference>
<dbReference type="Gene3D" id="1.25.10.10">
    <property type="entry name" value="Leucine-rich Repeat Variant"/>
    <property type="match status" value="2"/>
</dbReference>
<dbReference type="GO" id="GO:0016787">
    <property type="term" value="F:hydrolase activity"/>
    <property type="evidence" value="ECO:0007669"/>
    <property type="project" value="UniProtKB-KW"/>
</dbReference>
<evidence type="ECO:0000256" key="5">
    <source>
        <dbReference type="ARBA" id="ARBA00022806"/>
    </source>
</evidence>
<evidence type="ECO:0000256" key="8">
    <source>
        <dbReference type="ARBA" id="ARBA00023235"/>
    </source>
</evidence>
<dbReference type="InterPro" id="IPR014001">
    <property type="entry name" value="Helicase_ATP-bd"/>
</dbReference>
<dbReference type="PANTHER" id="PTHR21663">
    <property type="entry name" value="HYPOTHETICAL HEAT DOMAIN-CONTAINING"/>
    <property type="match status" value="1"/>
</dbReference>
<dbReference type="FunFam" id="3.40.50.300:FF:000296">
    <property type="entry name" value="ATP-dependent DNA helicase RecQ"/>
    <property type="match status" value="1"/>
</dbReference>
<dbReference type="InterPro" id="IPR011545">
    <property type="entry name" value="DEAD/DEAH_box_helicase_dom"/>
</dbReference>
<dbReference type="SUPFAM" id="SSF52540">
    <property type="entry name" value="P-loop containing nucleoside triphosphate hydrolases"/>
    <property type="match status" value="1"/>
</dbReference>
<evidence type="ECO:0000256" key="11">
    <source>
        <dbReference type="ARBA" id="ARBA00034808"/>
    </source>
</evidence>
<dbReference type="EC" id="5.6.2.4" evidence="11"/>
<evidence type="ECO:0000313" key="16">
    <source>
        <dbReference type="EMBL" id="KAL3125052.1"/>
    </source>
</evidence>
<dbReference type="InterPro" id="IPR018982">
    <property type="entry name" value="RQC_domain"/>
</dbReference>
<feature type="region of interest" description="Disordered" evidence="13">
    <location>
        <begin position="2000"/>
        <end position="2041"/>
    </location>
</feature>
<keyword evidence="8" id="KW-0413">Isomerase</keyword>
<sequence>MPGTLPQVIHYNFVPIDETIKFPVFHCCNGSHQGPFHQSLGQKAPNGPFKKRDSSVELLNDNNSFDYCNGSHQGSFDQTFGQNAPNGPFKIRDASPEILNDAKLLGVEGQSHQRPFHEFIDNDFLFEKAEQQPPIVVANPSVPNGPFKIRDSSAEFHNDAKLLGVEGQKDVFRKLKEVFGFSYFRFKQKPAVVAALLGHDCFIVMPTGSGKSLCYQLPAVLHPGVTIVISPLLSLMQDQIIKLQNCRISCALLRGSMDSVEVESIYSDLASVEPTIKLLYVTPEMISASRRLNDAFISLFRRNLLARFVVDEAHCVSQWGHDFRLDYTRLSTVLEPYRSGKDKVPVMALTATATQRIIDDVKQQLNIANCKMFTSSFVRPNLVYDVVEKSQANFKKVVDHIRKMYPNGSGIIYCLSKKDCEDVAKMVGGGAQPYHADLAEQRRVDTQRKWMSNSIQILCATVAFGMGIDKPDVRFIIHHTIPQTLECYYQETGRAGRDNQVAHCILMYNFNDHLRIKRLIENDEPKPEIKQMKEQNLWSVIAYGENISECRRKLIISHFGENYDRENCILTPAPCTICAYAATHGQLPAKLFDFTKETVAVLESIRFINNSGVTYLADLFRGQLGKKAVKRKVDDNGHGRLPIFAMGRGLSEQDCQRFIRKLVINGYLDERLVTTAHQTVIGYISVASKGRQFLIDYKRNSGAVERVNLYMGEPKKQDKRRTFPFADSLPFSASLWMIPSSSLSSATDFSAPPSSSSPLFSHYKMEESHSLLLNEYAFRMCPDPQKAMFLYEWLRFLDRILPLTKKADLKDCQQKLMEQLTGRIAGGCPPPSRTLLGRCIARIFAIADTYNLFLTINTCNDVLKDPSGQSQVKLTALCVLGEMYEKLGRMVGRSYEETFQSLAKWMKSAESSARVEIWHTMAKMVKGLGAGAFPIYKEIYKSLAKSLADRVLSVRAAAAKCLVSLVAEPDSPLFAQFDLESMCTLCIKSLNCANFEVRQAIAQVFAKMAARVAAQTKQIGSKSLGQLATSVSSPAGGPSLGPCGSKQTAGTLEDILRYLANGMQRGGVGGFLKTAAKTATGYNPRGQRETRIGIAEAYVAMTHELGPRWLKKNIPFWSKHLLELVAKCATDPPNAKQSAVYAHTYDSSVDVSLCVRRCVHFVLRFTVGQLLSESDLISACKELGNVLGDLITCFDCVVVDSKEEERTIGPEVFASTNPCIVCLMEIGSIALQVDTAIISIFLEASGILEPVFACLLHPIQSVRIAAAWSLKCVVSAIPSLATPLVDRCLNRLEYLKRSPEAISGFSLALGSILPQFSYANSPLGIPFAKARQVFSAAEDLIKTATQHPRLMLHKVRAGWLMVAAVIAMGPAFVKPVLDRLFTLWRISFARSVEETKTEKDCGDATTWEATLEARAGALDAMAALVEFGADLCTDETIRRMTVPIETTLATMGMVADLLLIHGVRIRPAIQLLRLRLFSLLSRLPVGRFESAVNPLLKELVAELTLSDNVQSAQKSSLCATTCTSLEAMFLGGWLVGSESAYLETELLAQCRTAMVGALEFDSAQLVHSRAGHREGTTDKWWWPEPQPLPVAALDSAIQLLNVRLHALKLNIVTALCLAAKTIGERRPGKMEDERLQQVATQLVLPMVTSENILLKCLAVECLSRFAQAVCTPQFVAGNAQYCFDKIRQLKDECSRQGFALALGVLHRYMGSLGSGQHLNTAVGILLALSQDTNCSSIKPCALFSLSLIASTGGGMFCPYAEPVRNLCLQLLLNSPQMPTETVLSIAKLVFALISAVGPELGSANATVGTTRQAFLVASSMLLDFDDRLVKAEAIACFQHLHLFSPRHVEIDRLVPTLCEVIHSSSAILRKSSLACLRQLLQQESRQVREHAKALMPTGMMEQRQNRLTAGGQLMSGATEKVLLAESGLEGALFDMLDTETELEMRQHLKQCILSLLQTDTEERLGFWLSLCRDALANTASMPDQDGAVLKSTICIQLGNDHHQQQQQTERNGDAANDGEQREESNTNSYDEDTLQHVGDEHRPKAKVLPRWHTRVFAFDIVQRLLTLCETERAHLDLALAKELLHTSQQHILDEDQSSDYLVLHLAELVKMGFMAATGENTQLRMAGLNCLQKIITKFAKVAEPEFPGHVLLEQYQAQIGAALRPAFSPDTPANVTALACQVASSWICSGVARELNDIRKIYQLLVSSLAKLTNLSSNTQLYNESASSMEKLAILKAWSKVYICATEQCRDGAAGQPGDNQWQKGKALLELVEPELETLVQFWHSALRDWALLSLPTQQFQQLVHSGVGGTFFTTDSMEICKSYYSSAWPLLLLACSVWVRQREDEIGTHRPNPRRIGGTDDRPAPEMCDQLHLMVGICLEFLCNNRQYSADDRPIQLCLRALLNLLSCAWIQREMMRDVRVPIEIVNILYKIVLTRDSIQTHRICVELITTLVTKAAKDAVKAKEEKNELDEQNGNAVDLVNGHEEHRDTDFGQGRSFDMDDGASSSSSSSDATLVDGVRPFCGAEGEGGVFDPRDSLVFAVLEVCMCVLTRQNPLINSVHAKSRLLVTPLRAPKKDGRLSAESDELIHSVVVLLPHLLGLCCAEGQLVVLPSLLNILFGTIRAISSSSAYSPLSKHSISQVDSISSSQLQQFSSFNAPTKATNSAIMALRQLCSICPNQTKQRNLFDAWQSLMCSALLSLLKTAEECRPSDSEVSSVSLLSAVVLLLSALSARPSTSSDSLPPSPVSSSSSSACPPTRLCIGRDLFQQFCAVLRQSFHHSSCQSVQLKALQAVRLLFQCPSLSALFVRELGNDCFANIRPFVDEASEHSEQNERRRKMPSVDDVPLIRETCLAIEAILSCARDERERVFVSLIVRSLAQFLCADDEERLQQKGPLRELHEFAFGRLNAIFTQHPETFKALLQAAPDIRQKIETVTKKQQQQKGRIQQKRVSRSGEGGAAQQQQPTIKLSTDFSAFAASGGGSGTEG</sequence>
<keyword evidence="9" id="KW-0539">Nucleus</keyword>
<keyword evidence="17" id="KW-1185">Reference proteome</keyword>
<reference evidence="16 17" key="1">
    <citation type="submission" date="2024-10" db="EMBL/GenBank/DDBJ databases">
        <authorList>
            <person name="Kim D."/>
        </authorList>
    </citation>
    <scope>NUCLEOTIDE SEQUENCE [LARGE SCALE GENOMIC DNA]</scope>
    <source>
        <strain evidence="16">BH-2024</strain>
    </source>
</reference>
<feature type="region of interest" description="Disordered" evidence="13">
    <location>
        <begin position="2466"/>
        <end position="2485"/>
    </location>
</feature>
<dbReference type="SMART" id="SM00490">
    <property type="entry name" value="HELICc"/>
    <property type="match status" value="1"/>
</dbReference>
<dbReference type="PROSITE" id="PS51194">
    <property type="entry name" value="HELICASE_CTER"/>
    <property type="match status" value="1"/>
</dbReference>
<feature type="region of interest" description="Disordered" evidence="13">
    <location>
        <begin position="2938"/>
        <end position="2988"/>
    </location>
</feature>
<name>A0ABD2MDA3_9BILA</name>